<proteinExistence type="predicted"/>
<gene>
    <name evidence="2" type="ORF">V6N11_042755</name>
</gene>
<dbReference type="PANTHER" id="PTHR48248">
    <property type="entry name" value="UVR DOMAIN-CONTAINING PROTEIN"/>
    <property type="match status" value="1"/>
</dbReference>
<evidence type="ECO:0000313" key="2">
    <source>
        <dbReference type="EMBL" id="KAK9005315.1"/>
    </source>
</evidence>
<protein>
    <submittedName>
        <fullName evidence="2">Uncharacterized protein</fullName>
    </submittedName>
</protein>
<accession>A0ABR2QXM5</accession>
<reference evidence="2 3" key="1">
    <citation type="journal article" date="2024" name="G3 (Bethesda)">
        <title>Genome assembly of Hibiscus sabdariffa L. provides insights into metabolisms of medicinal natural products.</title>
        <authorList>
            <person name="Kim T."/>
        </authorList>
    </citation>
    <scope>NUCLEOTIDE SEQUENCE [LARGE SCALE GENOMIC DNA]</scope>
    <source>
        <strain evidence="2">TK-2024</strain>
        <tissue evidence="2">Old leaves</tissue>
    </source>
</reference>
<dbReference type="Proteomes" id="UP001396334">
    <property type="component" value="Unassembled WGS sequence"/>
</dbReference>
<comment type="caution">
    <text evidence="2">The sequence shown here is derived from an EMBL/GenBank/DDBJ whole genome shotgun (WGS) entry which is preliminary data.</text>
</comment>
<evidence type="ECO:0000256" key="1">
    <source>
        <dbReference type="SAM" id="Coils"/>
    </source>
</evidence>
<sequence>MSSLSIKSIGKKKYRSFNRKRVKMVQKSMRRRFIKLKEEKESIEEGRRRVQEKMEAIEEECGQITKETNEIIRQTAMTQIRLALMFNILGARQDGDIDKAAHLTQLLRLV</sequence>
<keyword evidence="3" id="KW-1185">Reference proteome</keyword>
<evidence type="ECO:0000313" key="3">
    <source>
        <dbReference type="Proteomes" id="UP001396334"/>
    </source>
</evidence>
<organism evidence="2 3">
    <name type="scientific">Hibiscus sabdariffa</name>
    <name type="common">roselle</name>
    <dbReference type="NCBI Taxonomy" id="183260"/>
    <lineage>
        <taxon>Eukaryota</taxon>
        <taxon>Viridiplantae</taxon>
        <taxon>Streptophyta</taxon>
        <taxon>Embryophyta</taxon>
        <taxon>Tracheophyta</taxon>
        <taxon>Spermatophyta</taxon>
        <taxon>Magnoliopsida</taxon>
        <taxon>eudicotyledons</taxon>
        <taxon>Gunneridae</taxon>
        <taxon>Pentapetalae</taxon>
        <taxon>rosids</taxon>
        <taxon>malvids</taxon>
        <taxon>Malvales</taxon>
        <taxon>Malvaceae</taxon>
        <taxon>Malvoideae</taxon>
        <taxon>Hibiscus</taxon>
    </lineage>
</organism>
<name>A0ABR2QXM5_9ROSI</name>
<dbReference type="EMBL" id="JBBPBN010000030">
    <property type="protein sequence ID" value="KAK9005315.1"/>
    <property type="molecule type" value="Genomic_DNA"/>
</dbReference>
<keyword evidence="1" id="KW-0175">Coiled coil</keyword>
<feature type="coiled-coil region" evidence="1">
    <location>
        <begin position="33"/>
        <end position="67"/>
    </location>
</feature>
<dbReference type="PANTHER" id="PTHR48248:SF2">
    <property type="match status" value="1"/>
</dbReference>